<dbReference type="PANTHER" id="PTHR13345">
    <property type="entry name" value="MEDIATOR OF RNA POLYMERASE II TRANSCRIPTION SUBUNIT 10"/>
    <property type="match status" value="1"/>
</dbReference>
<dbReference type="Proteomes" id="UP000008743">
    <property type="component" value="Unassembled WGS sequence"/>
</dbReference>
<proteinExistence type="predicted"/>
<dbReference type="GO" id="GO:0016592">
    <property type="term" value="C:mediator complex"/>
    <property type="evidence" value="ECO:0007669"/>
    <property type="project" value="TreeGrafter"/>
</dbReference>
<dbReference type="OrthoDB" id="433124at2759"/>
<dbReference type="Gene3D" id="1.10.287.370">
    <property type="match status" value="1"/>
</dbReference>
<name>A0A0D2WNS2_CAPO3</name>
<dbReference type="PhylomeDB" id="A0A0D2WNS2"/>
<keyword evidence="2" id="KW-1185">Reference proteome</keyword>
<dbReference type="InterPro" id="IPR009053">
    <property type="entry name" value="Prefoldin"/>
</dbReference>
<dbReference type="GO" id="GO:0045944">
    <property type="term" value="P:positive regulation of transcription by RNA polymerase II"/>
    <property type="evidence" value="ECO:0007669"/>
    <property type="project" value="TreeGrafter"/>
</dbReference>
<evidence type="ECO:0000313" key="1">
    <source>
        <dbReference type="EMBL" id="KJE92875.1"/>
    </source>
</evidence>
<evidence type="ECO:0000313" key="2">
    <source>
        <dbReference type="Proteomes" id="UP000008743"/>
    </source>
</evidence>
<dbReference type="Pfam" id="PF02996">
    <property type="entry name" value="Prefoldin"/>
    <property type="match status" value="1"/>
</dbReference>
<dbReference type="InterPro" id="IPR004127">
    <property type="entry name" value="Prefoldin_subunit_alpha"/>
</dbReference>
<gene>
    <name evidence="1" type="ORF">CAOG_003765</name>
</gene>
<dbReference type="OMA" id="DAYKPPQ"/>
<dbReference type="GO" id="GO:0003714">
    <property type="term" value="F:transcription corepressor activity"/>
    <property type="evidence" value="ECO:0007669"/>
    <property type="project" value="TreeGrafter"/>
</dbReference>
<dbReference type="EMBL" id="KE346364">
    <property type="protein sequence ID" value="KJE92875.1"/>
    <property type="molecule type" value="Genomic_DNA"/>
</dbReference>
<dbReference type="CDD" id="cd23158">
    <property type="entry name" value="Prefoldin_UXT"/>
    <property type="match status" value="1"/>
</dbReference>
<dbReference type="PANTHER" id="PTHR13345:SF9">
    <property type="entry name" value="PROTEIN UXT"/>
    <property type="match status" value="1"/>
</dbReference>
<dbReference type="InParanoid" id="A0A0D2WNS2"/>
<dbReference type="STRING" id="595528.A0A0D2WNS2"/>
<reference evidence="2" key="1">
    <citation type="submission" date="2011-02" db="EMBL/GenBank/DDBJ databases">
        <title>The Genome Sequence of Capsaspora owczarzaki ATCC 30864.</title>
        <authorList>
            <person name="Russ C."/>
            <person name="Cuomo C."/>
            <person name="Burger G."/>
            <person name="Gray M.W."/>
            <person name="Holland P.W.H."/>
            <person name="King N."/>
            <person name="Lang F.B.F."/>
            <person name="Roger A.J."/>
            <person name="Ruiz-Trillo I."/>
            <person name="Young S.K."/>
            <person name="Zeng Q."/>
            <person name="Gargeya S."/>
            <person name="Alvarado L."/>
            <person name="Berlin A."/>
            <person name="Chapman S.B."/>
            <person name="Chen Z."/>
            <person name="Freedman E."/>
            <person name="Gellesch M."/>
            <person name="Goldberg J."/>
            <person name="Griggs A."/>
            <person name="Gujja S."/>
            <person name="Heilman E."/>
            <person name="Heiman D."/>
            <person name="Howarth C."/>
            <person name="Mehta T."/>
            <person name="Neiman D."/>
            <person name="Pearson M."/>
            <person name="Roberts A."/>
            <person name="Saif S."/>
            <person name="Shea T."/>
            <person name="Shenoy N."/>
            <person name="Sisk P."/>
            <person name="Stolte C."/>
            <person name="Sykes S."/>
            <person name="White J."/>
            <person name="Yandava C."/>
            <person name="Haas B."/>
            <person name="Nusbaum C."/>
            <person name="Birren B."/>
        </authorList>
    </citation>
    <scope>NUCLEOTIDE SEQUENCE</scope>
    <source>
        <strain evidence="2">ATCC 30864</strain>
    </source>
</reference>
<sequence length="200" mass="21320">MEQAPPTPTELSAKIAQYERFVDDKLKSDLQQVESKREQIYAQCAEYLQLKNSLLAICDATGLPSTAAAAAAAATHTGASSSSSFASASASSKVAAGSKASDAAVTPVKTMVDIGCNYYVQAEIPDPSRVFVKVGFGFYVELSIPEALVFIERKTAQLDKSTEALAAESAKIKANIKLTLQALQDLQSIREPSEPRRDVS</sequence>
<dbReference type="SUPFAM" id="SSF46579">
    <property type="entry name" value="Prefoldin"/>
    <property type="match status" value="1"/>
</dbReference>
<accession>A0A0D2WNS2</accession>
<dbReference type="AlphaFoldDB" id="A0A0D2WNS2"/>
<dbReference type="RefSeq" id="XP_004363493.1">
    <property type="nucleotide sequence ID" value="XM_004363436.2"/>
</dbReference>
<protein>
    <submittedName>
        <fullName evidence="1">Uncharacterized protein</fullName>
    </submittedName>
</protein>
<organism evidence="1 2">
    <name type="scientific">Capsaspora owczarzaki (strain ATCC 30864)</name>
    <dbReference type="NCBI Taxonomy" id="595528"/>
    <lineage>
        <taxon>Eukaryota</taxon>
        <taxon>Filasterea</taxon>
        <taxon>Capsaspora</taxon>
    </lineage>
</organism>
<dbReference type="eggNOG" id="KOG3047">
    <property type="taxonomic scope" value="Eukaryota"/>
</dbReference>